<dbReference type="CDD" id="cd01647">
    <property type="entry name" value="RT_LTR"/>
    <property type="match status" value="1"/>
</dbReference>
<dbReference type="GO" id="GO:0008233">
    <property type="term" value="F:peptidase activity"/>
    <property type="evidence" value="ECO:0007669"/>
    <property type="project" value="UniProtKB-KW"/>
</dbReference>
<dbReference type="EMBL" id="LRGB01003125">
    <property type="protein sequence ID" value="KZS04178.1"/>
    <property type="molecule type" value="Genomic_DNA"/>
</dbReference>
<organism evidence="2 3">
    <name type="scientific">Daphnia magna</name>
    <dbReference type="NCBI Taxonomy" id="35525"/>
    <lineage>
        <taxon>Eukaryota</taxon>
        <taxon>Metazoa</taxon>
        <taxon>Ecdysozoa</taxon>
        <taxon>Arthropoda</taxon>
        <taxon>Crustacea</taxon>
        <taxon>Branchiopoda</taxon>
        <taxon>Diplostraca</taxon>
        <taxon>Cladocera</taxon>
        <taxon>Anomopoda</taxon>
        <taxon>Daphniidae</taxon>
        <taxon>Daphnia</taxon>
    </lineage>
</organism>
<protein>
    <submittedName>
        <fullName evidence="2">Putative Protease</fullName>
    </submittedName>
</protein>
<name>A0A164LJQ7_9CRUS</name>
<comment type="caution">
    <text evidence="2">The sequence shown here is derived from an EMBL/GenBank/DDBJ whole genome shotgun (WGS) entry which is preliminary data.</text>
</comment>
<dbReference type="PANTHER" id="PTHR24559:SF444">
    <property type="entry name" value="REVERSE TRANSCRIPTASE DOMAIN-CONTAINING PROTEIN"/>
    <property type="match status" value="1"/>
</dbReference>
<dbReference type="InterPro" id="IPR043128">
    <property type="entry name" value="Rev_trsase/Diguanyl_cyclase"/>
</dbReference>
<sequence length="112" mass="12576">MPMGRFSSPGTFQRMMDLVVAGLRWISCLVYLDDNIVYANIIEQHLERLRMVLAALHKANLKINTSKCKFGETELVALGHLIRASGIRPDSENSVSDLFWGDQIPIGCQLQT</sequence>
<dbReference type="STRING" id="35525.A0A164LJQ7"/>
<gene>
    <name evidence="2" type="ORF">APZ42_032927</name>
</gene>
<dbReference type="SUPFAM" id="SSF56672">
    <property type="entry name" value="DNA/RNA polymerases"/>
    <property type="match status" value="1"/>
</dbReference>
<dbReference type="Gene3D" id="3.30.70.270">
    <property type="match status" value="1"/>
</dbReference>
<dbReference type="FunFam" id="3.30.70.270:FF:000003">
    <property type="entry name" value="Transposon Ty3-G Gag-Pol polyprotein"/>
    <property type="match status" value="1"/>
</dbReference>
<evidence type="ECO:0000259" key="1">
    <source>
        <dbReference type="PROSITE" id="PS50878"/>
    </source>
</evidence>
<reference evidence="2 3" key="1">
    <citation type="submission" date="2016-03" db="EMBL/GenBank/DDBJ databases">
        <title>EvidentialGene: Evidence-directed Construction of Genes on Genomes.</title>
        <authorList>
            <person name="Gilbert D.G."/>
            <person name="Choi J.-H."/>
            <person name="Mockaitis K."/>
            <person name="Colbourne J."/>
            <person name="Pfrender M."/>
        </authorList>
    </citation>
    <scope>NUCLEOTIDE SEQUENCE [LARGE SCALE GENOMIC DNA]</scope>
    <source>
        <strain evidence="2 3">Xinb3</strain>
        <tissue evidence="2">Complete organism</tissue>
    </source>
</reference>
<proteinExistence type="predicted"/>
<keyword evidence="2" id="KW-0378">Hydrolase</keyword>
<keyword evidence="2" id="KW-0645">Protease</keyword>
<dbReference type="GO" id="GO:0006508">
    <property type="term" value="P:proteolysis"/>
    <property type="evidence" value="ECO:0007669"/>
    <property type="project" value="UniProtKB-KW"/>
</dbReference>
<evidence type="ECO:0000313" key="3">
    <source>
        <dbReference type="Proteomes" id="UP000076858"/>
    </source>
</evidence>
<keyword evidence="3" id="KW-1185">Reference proteome</keyword>
<accession>A0A164LJQ7</accession>
<feature type="domain" description="Reverse transcriptase" evidence="1">
    <location>
        <begin position="1"/>
        <end position="82"/>
    </location>
</feature>
<dbReference type="InterPro" id="IPR043502">
    <property type="entry name" value="DNA/RNA_pol_sf"/>
</dbReference>
<dbReference type="Pfam" id="PF00078">
    <property type="entry name" value="RVT_1"/>
    <property type="match status" value="1"/>
</dbReference>
<dbReference type="PANTHER" id="PTHR24559">
    <property type="entry name" value="TRANSPOSON TY3-I GAG-POL POLYPROTEIN"/>
    <property type="match status" value="1"/>
</dbReference>
<dbReference type="GO" id="GO:0071897">
    <property type="term" value="P:DNA biosynthetic process"/>
    <property type="evidence" value="ECO:0007669"/>
    <property type="project" value="UniProtKB-ARBA"/>
</dbReference>
<dbReference type="InterPro" id="IPR053134">
    <property type="entry name" value="RNA-dir_DNA_polymerase"/>
</dbReference>
<dbReference type="AlphaFoldDB" id="A0A164LJQ7"/>
<dbReference type="InterPro" id="IPR000477">
    <property type="entry name" value="RT_dom"/>
</dbReference>
<dbReference type="Proteomes" id="UP000076858">
    <property type="component" value="Unassembled WGS sequence"/>
</dbReference>
<evidence type="ECO:0000313" key="2">
    <source>
        <dbReference type="EMBL" id="KZS04178.1"/>
    </source>
</evidence>
<dbReference type="PROSITE" id="PS50878">
    <property type="entry name" value="RT_POL"/>
    <property type="match status" value="1"/>
</dbReference>